<organism evidence="1 2">
    <name type="scientific">Steinernema glaseri</name>
    <dbReference type="NCBI Taxonomy" id="37863"/>
    <lineage>
        <taxon>Eukaryota</taxon>
        <taxon>Metazoa</taxon>
        <taxon>Ecdysozoa</taxon>
        <taxon>Nematoda</taxon>
        <taxon>Chromadorea</taxon>
        <taxon>Rhabditida</taxon>
        <taxon>Tylenchina</taxon>
        <taxon>Panagrolaimomorpha</taxon>
        <taxon>Strongyloidoidea</taxon>
        <taxon>Steinernematidae</taxon>
        <taxon>Steinernema</taxon>
    </lineage>
</organism>
<keyword evidence="1" id="KW-1185">Reference proteome</keyword>
<sequence length="115" mass="13174">MSISPQNDKSPPEKKETRGQYALNSLCASHELMPDNVMCFWDNEWMFGLLEQVFLNEILSDCRTVSARDMFSELFSALSSCGPRLVAEPGKTKVMPRTNEQIIVRKHFPSLFLIF</sequence>
<evidence type="ECO:0000313" key="2">
    <source>
        <dbReference type="WBParaSite" id="L893_g19843.t1"/>
    </source>
</evidence>
<dbReference type="AlphaFoldDB" id="A0A1I7YV71"/>
<reference evidence="2" key="1">
    <citation type="submission" date="2016-11" db="UniProtKB">
        <authorList>
            <consortium name="WormBaseParasite"/>
        </authorList>
    </citation>
    <scope>IDENTIFICATION</scope>
</reference>
<dbReference type="WBParaSite" id="L893_g19843.t1">
    <property type="protein sequence ID" value="L893_g19843.t1"/>
    <property type="gene ID" value="L893_g19843"/>
</dbReference>
<name>A0A1I7YV71_9BILA</name>
<protein>
    <submittedName>
        <fullName evidence="2">Mediator of RNA polymerase II transcription subunit 23</fullName>
    </submittedName>
</protein>
<evidence type="ECO:0000313" key="1">
    <source>
        <dbReference type="Proteomes" id="UP000095287"/>
    </source>
</evidence>
<proteinExistence type="predicted"/>
<dbReference type="Proteomes" id="UP000095287">
    <property type="component" value="Unplaced"/>
</dbReference>
<accession>A0A1I7YV71</accession>